<protein>
    <submittedName>
        <fullName evidence="1">Uncharacterized protein</fullName>
    </submittedName>
</protein>
<proteinExistence type="predicted"/>
<dbReference type="AlphaFoldDB" id="A0A2P2NB51"/>
<reference evidence="1" key="1">
    <citation type="submission" date="2018-02" db="EMBL/GenBank/DDBJ databases">
        <title>Rhizophora mucronata_Transcriptome.</title>
        <authorList>
            <person name="Meera S.P."/>
            <person name="Sreeshan A."/>
            <person name="Augustine A."/>
        </authorList>
    </citation>
    <scope>NUCLEOTIDE SEQUENCE</scope>
    <source>
        <tissue evidence="1">Leaf</tissue>
    </source>
</reference>
<evidence type="ECO:0000313" key="1">
    <source>
        <dbReference type="EMBL" id="MBX39706.1"/>
    </source>
</evidence>
<dbReference type="EMBL" id="GGEC01059222">
    <property type="protein sequence ID" value="MBX39706.1"/>
    <property type="molecule type" value="Transcribed_RNA"/>
</dbReference>
<sequence length="38" mass="4470">MQIGISRVINHPMHHKHIIKENQEHMQIELIVSPTNIC</sequence>
<name>A0A2P2NB51_RHIMU</name>
<accession>A0A2P2NB51</accession>
<organism evidence="1">
    <name type="scientific">Rhizophora mucronata</name>
    <name type="common">Asiatic mangrove</name>
    <dbReference type="NCBI Taxonomy" id="61149"/>
    <lineage>
        <taxon>Eukaryota</taxon>
        <taxon>Viridiplantae</taxon>
        <taxon>Streptophyta</taxon>
        <taxon>Embryophyta</taxon>
        <taxon>Tracheophyta</taxon>
        <taxon>Spermatophyta</taxon>
        <taxon>Magnoliopsida</taxon>
        <taxon>eudicotyledons</taxon>
        <taxon>Gunneridae</taxon>
        <taxon>Pentapetalae</taxon>
        <taxon>rosids</taxon>
        <taxon>fabids</taxon>
        <taxon>Malpighiales</taxon>
        <taxon>Rhizophoraceae</taxon>
        <taxon>Rhizophora</taxon>
    </lineage>
</organism>